<evidence type="ECO:0000313" key="2">
    <source>
        <dbReference type="Proteomes" id="UP000610558"/>
    </source>
</evidence>
<evidence type="ECO:0000313" key="1">
    <source>
        <dbReference type="EMBL" id="MBD2859002.1"/>
    </source>
</evidence>
<protein>
    <recommendedName>
        <fullName evidence="3">Integrase</fullName>
    </recommendedName>
</protein>
<sequence length="544" mass="60861">MNALLQQAMRSHEPNTITAQSGLKVDVTADSWQLLATTSKGWKFDMSWVWNTAISDEDRSDMLTVYSHYATSKAAGTTSTIVSNTKLYLSSGIPPLIKLRSLWSGLPVSHKKGLNQFFGTLCKLGYKQYNDYHGFTKANLDKEKTLTFDSKRGALSHQEFDSFCAALNLRLQSIDWNADRSLEFFQSQSFSQICRSISNKLAAITVRRPIQLSMLKWIDVIPVGSGFEDQRIDPSQEVGNIGIDQLQIRFFHAKASGRSWRTAPERFPVALNAQSSELIASYKRLYMHGVQLWLKNSGCPVTHEETRDFLPHMPMFPLTGLFNENIGSIESLRSLFTQESRGFHVNESAIAMSMRYVAAESSRTKDCTVTSNRIRHTVLTRGAQAGYTAATLAKITGVTEPAARHYIDLDYRSRRMIDELYDGSEFLAAVFSDPLERVSGKDAEVLDHQFNSVGGIRDKQSCNSCSAVTGRPIGCYGCNNFRPILEADHAGVLELAEQKLAANSKKLLSPVEKLSVEKLTKQVAWIKRTIDVCNQVLEVRRGVE</sequence>
<name>A0A927C381_9GAMM</name>
<dbReference type="Proteomes" id="UP000610558">
    <property type="component" value="Unassembled WGS sequence"/>
</dbReference>
<gene>
    <name evidence="1" type="ORF">IB286_08250</name>
</gene>
<comment type="caution">
    <text evidence="1">The sequence shown here is derived from an EMBL/GenBank/DDBJ whole genome shotgun (WGS) entry which is preliminary data.</text>
</comment>
<keyword evidence="2" id="KW-1185">Reference proteome</keyword>
<organism evidence="1 2">
    <name type="scientific">Spongiibacter pelagi</name>
    <dbReference type="NCBI Taxonomy" id="2760804"/>
    <lineage>
        <taxon>Bacteria</taxon>
        <taxon>Pseudomonadati</taxon>
        <taxon>Pseudomonadota</taxon>
        <taxon>Gammaproteobacteria</taxon>
        <taxon>Cellvibrionales</taxon>
        <taxon>Spongiibacteraceae</taxon>
        <taxon>Spongiibacter</taxon>
    </lineage>
</organism>
<dbReference type="RefSeq" id="WP_051171363.1">
    <property type="nucleotide sequence ID" value="NZ_JACXLD010000004.1"/>
</dbReference>
<proteinExistence type="predicted"/>
<dbReference type="EMBL" id="JACXLD010000004">
    <property type="protein sequence ID" value="MBD2859002.1"/>
    <property type="molecule type" value="Genomic_DNA"/>
</dbReference>
<reference evidence="1" key="1">
    <citation type="submission" date="2020-09" db="EMBL/GenBank/DDBJ databases">
        <authorList>
            <person name="Yoon J.-W."/>
        </authorList>
    </citation>
    <scope>NUCLEOTIDE SEQUENCE</scope>
    <source>
        <strain evidence="1">KMU-158</strain>
    </source>
</reference>
<accession>A0A927C381</accession>
<evidence type="ECO:0008006" key="3">
    <source>
        <dbReference type="Google" id="ProtNLM"/>
    </source>
</evidence>
<dbReference type="AlphaFoldDB" id="A0A927C381"/>